<keyword evidence="2" id="KW-1185">Reference proteome</keyword>
<protein>
    <submittedName>
        <fullName evidence="1">Uncharacterized protein</fullName>
    </submittedName>
</protein>
<evidence type="ECO:0000313" key="2">
    <source>
        <dbReference type="Proteomes" id="UP001144978"/>
    </source>
</evidence>
<sequence length="88" mass="9279">MCASLTHHSGGAMRTTTGVYVAYACASGTPAHALIARDGREVLYHTDAAAARPPWGFHDESTDRTTYTTPAELEAGSEMLEKSGSIPP</sequence>
<proteinExistence type="predicted"/>
<comment type="caution">
    <text evidence="1">The sequence shown here is derived from an EMBL/GenBank/DDBJ whole genome shotgun (WGS) entry which is preliminary data.</text>
</comment>
<dbReference type="Proteomes" id="UP001144978">
    <property type="component" value="Unassembled WGS sequence"/>
</dbReference>
<name>A0ACC1Q1F0_9APHY</name>
<dbReference type="EMBL" id="JANSHE010000679">
    <property type="protein sequence ID" value="KAJ3008101.1"/>
    <property type="molecule type" value="Genomic_DNA"/>
</dbReference>
<evidence type="ECO:0000313" key="1">
    <source>
        <dbReference type="EMBL" id="KAJ3008101.1"/>
    </source>
</evidence>
<organism evidence="1 2">
    <name type="scientific">Trametes sanguinea</name>
    <dbReference type="NCBI Taxonomy" id="158606"/>
    <lineage>
        <taxon>Eukaryota</taxon>
        <taxon>Fungi</taxon>
        <taxon>Dikarya</taxon>
        <taxon>Basidiomycota</taxon>
        <taxon>Agaricomycotina</taxon>
        <taxon>Agaricomycetes</taxon>
        <taxon>Polyporales</taxon>
        <taxon>Polyporaceae</taxon>
        <taxon>Trametes</taxon>
    </lineage>
</organism>
<reference evidence="1" key="1">
    <citation type="submission" date="2022-08" db="EMBL/GenBank/DDBJ databases">
        <title>Genome Sequence of Pycnoporus sanguineus.</title>
        <authorList>
            <person name="Buettner E."/>
        </authorList>
    </citation>
    <scope>NUCLEOTIDE SEQUENCE</scope>
    <source>
        <strain evidence="1">CG-C14</strain>
    </source>
</reference>
<gene>
    <name evidence="1" type="ORF">NUW54_g3289</name>
</gene>
<accession>A0ACC1Q1F0</accession>